<keyword evidence="2" id="KW-1185">Reference proteome</keyword>
<evidence type="ECO:0000313" key="1">
    <source>
        <dbReference type="EMBL" id="MEP1061533.1"/>
    </source>
</evidence>
<gene>
    <name evidence="1" type="ORF">NDI38_24340</name>
</gene>
<dbReference type="RefSeq" id="WP_190446811.1">
    <property type="nucleotide sequence ID" value="NZ_JAMPLM010000036.1"/>
</dbReference>
<protein>
    <recommendedName>
        <fullName evidence="3">CopG family transcriptional regulator</fullName>
    </recommendedName>
</protein>
<proteinExistence type="predicted"/>
<dbReference type="Proteomes" id="UP001476950">
    <property type="component" value="Unassembled WGS sequence"/>
</dbReference>
<evidence type="ECO:0000313" key="2">
    <source>
        <dbReference type="Proteomes" id="UP001476950"/>
    </source>
</evidence>
<dbReference type="EMBL" id="JAMPLM010000036">
    <property type="protein sequence ID" value="MEP1061533.1"/>
    <property type="molecule type" value="Genomic_DNA"/>
</dbReference>
<reference evidence="1 2" key="1">
    <citation type="submission" date="2022-04" db="EMBL/GenBank/DDBJ databases">
        <title>Positive selection, recombination, and allopatry shape intraspecific diversity of widespread and dominant cyanobacteria.</title>
        <authorList>
            <person name="Wei J."/>
            <person name="Shu W."/>
            <person name="Hu C."/>
        </authorList>
    </citation>
    <scope>NUCLEOTIDE SEQUENCE [LARGE SCALE GENOMIC DNA]</scope>
    <source>
        <strain evidence="1 2">AS-A4</strain>
    </source>
</reference>
<accession>A0ABV0KQL1</accession>
<sequence length="77" mass="8998">MIEPSKRVSRGWTVAKKKEFRGYITQDLDRLVRALAAIKNGDRDWSISDVLQDALEHWAKLPENQELIKKHNLNKLD</sequence>
<name>A0ABV0KQL1_9CYAN</name>
<evidence type="ECO:0008006" key="3">
    <source>
        <dbReference type="Google" id="ProtNLM"/>
    </source>
</evidence>
<organism evidence="1 2">
    <name type="scientific">Stenomitos frigidus AS-A4</name>
    <dbReference type="NCBI Taxonomy" id="2933935"/>
    <lineage>
        <taxon>Bacteria</taxon>
        <taxon>Bacillati</taxon>
        <taxon>Cyanobacteriota</taxon>
        <taxon>Cyanophyceae</taxon>
        <taxon>Leptolyngbyales</taxon>
        <taxon>Leptolyngbyaceae</taxon>
        <taxon>Stenomitos</taxon>
    </lineage>
</organism>
<comment type="caution">
    <text evidence="1">The sequence shown here is derived from an EMBL/GenBank/DDBJ whole genome shotgun (WGS) entry which is preliminary data.</text>
</comment>